<evidence type="ECO:0000256" key="2">
    <source>
        <dbReference type="ARBA" id="ARBA00008114"/>
    </source>
</evidence>
<dbReference type="InterPro" id="IPR027469">
    <property type="entry name" value="Cation_efflux_TMD_sf"/>
</dbReference>
<dbReference type="GO" id="GO:0015086">
    <property type="term" value="F:cadmium ion transmembrane transporter activity"/>
    <property type="evidence" value="ECO:0007669"/>
    <property type="project" value="TreeGrafter"/>
</dbReference>
<evidence type="ECO:0000256" key="5">
    <source>
        <dbReference type="ARBA" id="ARBA00022989"/>
    </source>
</evidence>
<dbReference type="GO" id="GO:0005886">
    <property type="term" value="C:plasma membrane"/>
    <property type="evidence" value="ECO:0007669"/>
    <property type="project" value="TreeGrafter"/>
</dbReference>
<evidence type="ECO:0000256" key="1">
    <source>
        <dbReference type="ARBA" id="ARBA00004141"/>
    </source>
</evidence>
<comment type="subcellular location">
    <subcellularLocation>
        <location evidence="1">Membrane</location>
        <topology evidence="1">Multi-pass membrane protein</topology>
    </subcellularLocation>
</comment>
<feature type="transmembrane region" description="Helical" evidence="7">
    <location>
        <begin position="16"/>
        <end position="34"/>
    </location>
</feature>
<dbReference type="Gene3D" id="3.30.70.1350">
    <property type="entry name" value="Cation efflux protein, cytoplasmic domain"/>
    <property type="match status" value="1"/>
</dbReference>
<name>A0A1Y1CQ28_9BACT</name>
<dbReference type="SUPFAM" id="SSF160240">
    <property type="entry name" value="Cation efflux protein cytoplasmic domain-like"/>
    <property type="match status" value="1"/>
</dbReference>
<keyword evidence="11" id="KW-1185">Reference proteome</keyword>
<keyword evidence="3" id="KW-0813">Transport</keyword>
<keyword evidence="6 7" id="KW-0472">Membrane</keyword>
<dbReference type="InterPro" id="IPR058533">
    <property type="entry name" value="Cation_efflux_TM"/>
</dbReference>
<dbReference type="Proteomes" id="UP000218267">
    <property type="component" value="Chromosome"/>
</dbReference>
<dbReference type="InterPro" id="IPR002524">
    <property type="entry name" value="Cation_efflux"/>
</dbReference>
<organism evidence="10 11">
    <name type="scientific">Labilibaculum antarcticum</name>
    <dbReference type="NCBI Taxonomy" id="1717717"/>
    <lineage>
        <taxon>Bacteria</taxon>
        <taxon>Pseudomonadati</taxon>
        <taxon>Bacteroidota</taxon>
        <taxon>Bacteroidia</taxon>
        <taxon>Marinilabiliales</taxon>
        <taxon>Marinifilaceae</taxon>
        <taxon>Labilibaculum</taxon>
    </lineage>
</organism>
<evidence type="ECO:0000256" key="6">
    <source>
        <dbReference type="ARBA" id="ARBA00023136"/>
    </source>
</evidence>
<feature type="transmembrane region" description="Helical" evidence="7">
    <location>
        <begin position="114"/>
        <end position="136"/>
    </location>
</feature>
<dbReference type="GO" id="GO:0006882">
    <property type="term" value="P:intracellular zinc ion homeostasis"/>
    <property type="evidence" value="ECO:0007669"/>
    <property type="project" value="TreeGrafter"/>
</dbReference>
<keyword evidence="5 7" id="KW-1133">Transmembrane helix</keyword>
<dbReference type="Gene3D" id="1.20.1510.10">
    <property type="entry name" value="Cation efflux protein transmembrane domain"/>
    <property type="match status" value="1"/>
</dbReference>
<dbReference type="PANTHER" id="PTHR43840:SF15">
    <property type="entry name" value="MITOCHONDRIAL METAL TRANSPORTER 1-RELATED"/>
    <property type="match status" value="1"/>
</dbReference>
<evidence type="ECO:0000259" key="9">
    <source>
        <dbReference type="Pfam" id="PF16916"/>
    </source>
</evidence>
<dbReference type="KEGG" id="mbas:ALGA_4184"/>
<dbReference type="OrthoDB" id="9806522at2"/>
<accession>A0A1Y1CQ28</accession>
<gene>
    <name evidence="10" type="ORF">ALGA_4184</name>
</gene>
<feature type="transmembrane region" description="Helical" evidence="7">
    <location>
        <begin position="181"/>
        <end position="199"/>
    </location>
</feature>
<dbReference type="GO" id="GO:0015093">
    <property type="term" value="F:ferrous iron transmembrane transporter activity"/>
    <property type="evidence" value="ECO:0007669"/>
    <property type="project" value="TreeGrafter"/>
</dbReference>
<evidence type="ECO:0000256" key="4">
    <source>
        <dbReference type="ARBA" id="ARBA00022692"/>
    </source>
</evidence>
<comment type="similarity">
    <text evidence="2">Belongs to the cation diffusion facilitator (CDF) transporter (TC 2.A.4) family.</text>
</comment>
<feature type="domain" description="Cation efflux protein transmembrane" evidence="8">
    <location>
        <begin position="16"/>
        <end position="207"/>
    </location>
</feature>
<dbReference type="InterPro" id="IPR027470">
    <property type="entry name" value="Cation_efflux_CTD"/>
</dbReference>
<dbReference type="GO" id="GO:0015341">
    <property type="term" value="F:zinc efflux antiporter activity"/>
    <property type="evidence" value="ECO:0007669"/>
    <property type="project" value="TreeGrafter"/>
</dbReference>
<evidence type="ECO:0000256" key="3">
    <source>
        <dbReference type="ARBA" id="ARBA00022448"/>
    </source>
</evidence>
<dbReference type="EMBL" id="AP018042">
    <property type="protein sequence ID" value="BAX82475.1"/>
    <property type="molecule type" value="Genomic_DNA"/>
</dbReference>
<feature type="transmembrane region" description="Helical" evidence="7">
    <location>
        <begin position="85"/>
        <end position="102"/>
    </location>
</feature>
<dbReference type="InterPro" id="IPR050291">
    <property type="entry name" value="CDF_Transporter"/>
</dbReference>
<dbReference type="NCBIfam" id="TIGR01297">
    <property type="entry name" value="CDF"/>
    <property type="match status" value="1"/>
</dbReference>
<proteinExistence type="inferred from homology"/>
<reference evidence="11" key="2">
    <citation type="journal article" date="2020" name="Antonie Van Leeuwenhoek">
        <title>Labilibaculum antarcticum sp. nov., a novel facultative anaerobic, psychrotorelant bacterium isolated from marine sediment of Antarctica.</title>
        <authorList>
            <person name="Watanabe M."/>
            <person name="Kojima H."/>
            <person name="Fukui M."/>
        </authorList>
    </citation>
    <scope>NUCLEOTIDE SEQUENCE [LARGE SCALE GENOMIC DNA]</scope>
    <source>
        <strain evidence="11">SPP2</strain>
    </source>
</reference>
<evidence type="ECO:0000259" key="8">
    <source>
        <dbReference type="Pfam" id="PF01545"/>
    </source>
</evidence>
<keyword evidence="4 7" id="KW-0812">Transmembrane</keyword>
<protein>
    <submittedName>
        <fullName evidence="10">Cation diffusion facilitator transporter</fullName>
    </submittedName>
</protein>
<dbReference type="RefSeq" id="WP_096433809.1">
    <property type="nucleotide sequence ID" value="NZ_AP018042.1"/>
</dbReference>
<dbReference type="SUPFAM" id="SSF161111">
    <property type="entry name" value="Cation efflux protein transmembrane domain-like"/>
    <property type="match status" value="1"/>
</dbReference>
<evidence type="ECO:0000256" key="7">
    <source>
        <dbReference type="SAM" id="Phobius"/>
    </source>
</evidence>
<feature type="domain" description="Cation efflux protein cytoplasmic" evidence="9">
    <location>
        <begin position="228"/>
        <end position="289"/>
    </location>
</feature>
<dbReference type="PANTHER" id="PTHR43840">
    <property type="entry name" value="MITOCHONDRIAL METAL TRANSPORTER 1-RELATED"/>
    <property type="match status" value="1"/>
</dbReference>
<reference evidence="10 11" key="1">
    <citation type="journal article" date="2018" name="Mar. Genomics">
        <title>Complete genome sequence of Marinifilaceae bacterium strain SPP2, isolated from the Antarctic marine sediment.</title>
        <authorList>
            <person name="Watanabe M."/>
            <person name="Kojima H."/>
            <person name="Fukui M."/>
        </authorList>
    </citation>
    <scope>NUCLEOTIDE SEQUENCE [LARGE SCALE GENOMIC DNA]</scope>
    <source>
        <strain evidence="10 11">SPP2</strain>
    </source>
</reference>
<dbReference type="InterPro" id="IPR036837">
    <property type="entry name" value="Cation_efflux_CTD_sf"/>
</dbReference>
<dbReference type="AlphaFoldDB" id="A0A1Y1CQ28"/>
<evidence type="ECO:0000313" key="10">
    <source>
        <dbReference type="EMBL" id="BAX82475.1"/>
    </source>
</evidence>
<dbReference type="Pfam" id="PF16916">
    <property type="entry name" value="ZT_dimer"/>
    <property type="match status" value="1"/>
</dbReference>
<sequence length="327" mass="36631">MHVNDKRIKLIVQRRIVFFSVIIFIAKIGAYHLTNSVGILTDALESTVNVATGFISLYSISVALKPRDIDHPFGHGKIESISASIEGILIVLAGLVIIFEAVKRLYNPREIEQLDIGILIVAVAGLLNYVLGYFSIKTGEKHNSIALVAGGKHLQSDTYSTIGLVVGLGVLLLTEKAWLDSAIAMLFGSIIIYTGYKILKETTSNLMDEADFKLLSDMTKILWENRNKNWIDISNLKLLKYGDAYHIDCDLTLPWYMNIAEAHKEGDEVANKISEYFPYPIDFTIHTDACNSKMCKNCSIFDCKFRASKFEEETIWTIQNLIKTAVI</sequence>
<evidence type="ECO:0000313" key="11">
    <source>
        <dbReference type="Proteomes" id="UP000218267"/>
    </source>
</evidence>
<dbReference type="Pfam" id="PF01545">
    <property type="entry name" value="Cation_efflux"/>
    <property type="match status" value="1"/>
</dbReference>